<name>A0A4R6YCN1_9HYPH</name>
<dbReference type="GO" id="GO:0015886">
    <property type="term" value="P:heme transport"/>
    <property type="evidence" value="ECO:0007669"/>
    <property type="project" value="InterPro"/>
</dbReference>
<evidence type="ECO:0000256" key="3">
    <source>
        <dbReference type="ARBA" id="ARBA00008741"/>
    </source>
</evidence>
<evidence type="ECO:0000256" key="9">
    <source>
        <dbReference type="ARBA" id="ARBA00022748"/>
    </source>
</evidence>
<evidence type="ECO:0000256" key="1">
    <source>
        <dbReference type="ARBA" id="ARBA00002442"/>
    </source>
</evidence>
<evidence type="ECO:0000256" key="12">
    <source>
        <dbReference type="RuleBase" id="RU363101"/>
    </source>
</evidence>
<evidence type="ECO:0000313" key="13">
    <source>
        <dbReference type="EMBL" id="TDR33443.1"/>
    </source>
</evidence>
<dbReference type="GO" id="GO:0017004">
    <property type="term" value="P:cytochrome complex assembly"/>
    <property type="evidence" value="ECO:0007669"/>
    <property type="project" value="UniProtKB-KW"/>
</dbReference>
<organism evidence="13 14">
    <name type="scientific">Aquamicrobium defluvii</name>
    <dbReference type="NCBI Taxonomy" id="69279"/>
    <lineage>
        <taxon>Bacteria</taxon>
        <taxon>Pseudomonadati</taxon>
        <taxon>Pseudomonadota</taxon>
        <taxon>Alphaproteobacteria</taxon>
        <taxon>Hyphomicrobiales</taxon>
        <taxon>Phyllobacteriaceae</taxon>
        <taxon>Aquamicrobium</taxon>
    </lineage>
</organism>
<comment type="subcellular location">
    <subcellularLocation>
        <location evidence="2 12">Cell inner membrane</location>
        <topology evidence="2 12">Single-pass membrane protein</topology>
    </subcellularLocation>
</comment>
<evidence type="ECO:0000256" key="11">
    <source>
        <dbReference type="ARBA" id="ARBA00023136"/>
    </source>
</evidence>
<dbReference type="Proteomes" id="UP000294958">
    <property type="component" value="Unassembled WGS sequence"/>
</dbReference>
<dbReference type="InterPro" id="IPR007078">
    <property type="entry name" value="Haem_export_protD_CcmD"/>
</dbReference>
<dbReference type="AlphaFoldDB" id="A0A4R6YCN1"/>
<evidence type="ECO:0000256" key="4">
    <source>
        <dbReference type="ARBA" id="ARBA00016461"/>
    </source>
</evidence>
<accession>A0A4R6YCN1</accession>
<evidence type="ECO:0000256" key="5">
    <source>
        <dbReference type="ARBA" id="ARBA00022448"/>
    </source>
</evidence>
<reference evidence="13 14" key="1">
    <citation type="submission" date="2019-03" db="EMBL/GenBank/DDBJ databases">
        <title>Genomic Encyclopedia of Type Strains, Phase IV (KMG-IV): sequencing the most valuable type-strain genomes for metagenomic binning, comparative biology and taxonomic classification.</title>
        <authorList>
            <person name="Goeker M."/>
        </authorList>
    </citation>
    <scope>NUCLEOTIDE SEQUENCE [LARGE SCALE GENOMIC DNA]</scope>
    <source>
        <strain evidence="13 14">DSM 11603</strain>
    </source>
</reference>
<gene>
    <name evidence="13" type="ORF">DES43_12236</name>
</gene>
<dbReference type="NCBIfam" id="TIGR03141">
    <property type="entry name" value="cytochro_ccmD"/>
    <property type="match status" value="1"/>
</dbReference>
<evidence type="ECO:0000256" key="2">
    <source>
        <dbReference type="ARBA" id="ARBA00004377"/>
    </source>
</evidence>
<proteinExistence type="inferred from homology"/>
<keyword evidence="5 12" id="KW-0813">Transport</keyword>
<keyword evidence="6 12" id="KW-1003">Cell membrane</keyword>
<dbReference type="GO" id="GO:0005886">
    <property type="term" value="C:plasma membrane"/>
    <property type="evidence" value="ECO:0007669"/>
    <property type="project" value="UniProtKB-SubCell"/>
</dbReference>
<evidence type="ECO:0000256" key="8">
    <source>
        <dbReference type="ARBA" id="ARBA00022692"/>
    </source>
</evidence>
<keyword evidence="7 12" id="KW-0997">Cell inner membrane</keyword>
<keyword evidence="10 12" id="KW-1133">Transmembrane helix</keyword>
<evidence type="ECO:0000256" key="7">
    <source>
        <dbReference type="ARBA" id="ARBA00022519"/>
    </source>
</evidence>
<protein>
    <recommendedName>
        <fullName evidence="4 12">Heme exporter protein D</fullName>
    </recommendedName>
</protein>
<comment type="function">
    <text evidence="1 12">Required for the export of heme to the periplasm for the biogenesis of c-type cytochromes.</text>
</comment>
<comment type="similarity">
    <text evidence="3 12">Belongs to the CcmD/CycX/HelD family.</text>
</comment>
<keyword evidence="8 12" id="KW-0812">Transmembrane</keyword>
<feature type="transmembrane region" description="Helical" evidence="12">
    <location>
        <begin position="35"/>
        <end position="57"/>
    </location>
</feature>
<keyword evidence="14" id="KW-1185">Reference proteome</keyword>
<keyword evidence="9 12" id="KW-0201">Cytochrome c-type biogenesis</keyword>
<dbReference type="EMBL" id="SNZF01000022">
    <property type="protein sequence ID" value="TDR33443.1"/>
    <property type="molecule type" value="Genomic_DNA"/>
</dbReference>
<dbReference type="Pfam" id="PF04995">
    <property type="entry name" value="CcmD"/>
    <property type="match status" value="1"/>
</dbReference>
<evidence type="ECO:0000256" key="10">
    <source>
        <dbReference type="ARBA" id="ARBA00022989"/>
    </source>
</evidence>
<evidence type="ECO:0000313" key="14">
    <source>
        <dbReference type="Proteomes" id="UP000294958"/>
    </source>
</evidence>
<sequence>MDIATCFKESHGNPERAILDRHPDAGGAAVTTHDLYVAAAYGITVLVLGCLIGWILLDQRARRRELAELEAAGVRRRSARKAPKP</sequence>
<keyword evidence="11 12" id="KW-0472">Membrane</keyword>
<evidence type="ECO:0000256" key="6">
    <source>
        <dbReference type="ARBA" id="ARBA00022475"/>
    </source>
</evidence>
<comment type="caution">
    <text evidence="13">The sequence shown here is derived from an EMBL/GenBank/DDBJ whole genome shotgun (WGS) entry which is preliminary data.</text>
</comment>